<name>A0ABY2QU68_9HYPH</name>
<keyword evidence="3" id="KW-1185">Reference proteome</keyword>
<dbReference type="RefSeq" id="WP_136558454.1">
    <property type="nucleotide sequence ID" value="NZ_STGT01000003.1"/>
</dbReference>
<evidence type="ECO:0000313" key="3">
    <source>
        <dbReference type="Proteomes" id="UP000309667"/>
    </source>
</evidence>
<dbReference type="SUPFAM" id="SSF141571">
    <property type="entry name" value="Pentapeptide repeat-like"/>
    <property type="match status" value="1"/>
</dbReference>
<gene>
    <name evidence="2" type="ORF">E9677_12615</name>
</gene>
<organism evidence="2 3">
    <name type="scientific">Rhizobium rhizophilum</name>
    <dbReference type="NCBI Taxonomy" id="1850373"/>
    <lineage>
        <taxon>Bacteria</taxon>
        <taxon>Pseudomonadati</taxon>
        <taxon>Pseudomonadota</taxon>
        <taxon>Alphaproteobacteria</taxon>
        <taxon>Hyphomicrobiales</taxon>
        <taxon>Rhizobiaceae</taxon>
        <taxon>Rhizobium/Agrobacterium group</taxon>
        <taxon>Rhizobium</taxon>
    </lineage>
</organism>
<reference evidence="2 3" key="1">
    <citation type="submission" date="2019-04" db="EMBL/GenBank/DDBJ databases">
        <title>Genome sequence of strain 7209-2.</title>
        <authorList>
            <person name="Gao J."/>
            <person name="Sun J."/>
        </authorList>
    </citation>
    <scope>NUCLEOTIDE SEQUENCE [LARGE SCALE GENOMIC DNA]</scope>
    <source>
        <strain evidence="2 3">7209-2</strain>
    </source>
</reference>
<sequence>MTTIWKRISSLDDKAKPFIRAIQDSATGHLAAWIVAFGTALSIVFTTIQVLEDLSDRREERQVRKEERHERAFSRLLMPADGNIGKGRALMVLAQGDALPGSLDLSCELRGRWDSVEKRCVAPPIFSDIELSTGRTRRFAEEYLRHLEGGEFVPYTFNILGPLQLEGEQEYSADADAAYSADIRTFAGATIEDSSFSGNRISGDIFSGTRVETSSFENALIGGLPDQAHFSRCDLTGSLVFEEWGNEEDRATVRRFTLTSCNLSGAILVNSGNNTSIFFPHMDPQNPRDRRDARNWFWADNPPRLSDGKSVRRLSEIEMQDFRICDPKKRPKRPRVAKLEEYFAATSQLRFVRGVTEVMINVEQQIPNEEVCSLSFKVAAARYPNEYNLQR</sequence>
<keyword evidence="1" id="KW-0812">Transmembrane</keyword>
<evidence type="ECO:0000256" key="1">
    <source>
        <dbReference type="SAM" id="Phobius"/>
    </source>
</evidence>
<dbReference type="Gene3D" id="2.160.20.80">
    <property type="entry name" value="E3 ubiquitin-protein ligase SopA"/>
    <property type="match status" value="1"/>
</dbReference>
<keyword evidence="1" id="KW-0472">Membrane</keyword>
<comment type="caution">
    <text evidence="2">The sequence shown here is derived from an EMBL/GenBank/DDBJ whole genome shotgun (WGS) entry which is preliminary data.</text>
</comment>
<proteinExistence type="predicted"/>
<dbReference type="EMBL" id="STGT01000003">
    <property type="protein sequence ID" value="THV13746.1"/>
    <property type="molecule type" value="Genomic_DNA"/>
</dbReference>
<feature type="transmembrane region" description="Helical" evidence="1">
    <location>
        <begin position="30"/>
        <end position="51"/>
    </location>
</feature>
<accession>A0ABY2QU68</accession>
<dbReference type="Proteomes" id="UP000309667">
    <property type="component" value="Unassembled WGS sequence"/>
</dbReference>
<protein>
    <submittedName>
        <fullName evidence="2">Pentapeptide repeat-containing protein</fullName>
    </submittedName>
</protein>
<evidence type="ECO:0000313" key="2">
    <source>
        <dbReference type="EMBL" id="THV13746.1"/>
    </source>
</evidence>
<keyword evidence="1" id="KW-1133">Transmembrane helix</keyword>